<dbReference type="InterPro" id="IPR036599">
    <property type="entry name" value="DNA_ligase_N_sf"/>
</dbReference>
<dbReference type="Gene3D" id="3.30.470.30">
    <property type="entry name" value="DNA ligase/mRNA capping enzyme"/>
    <property type="match status" value="1"/>
</dbReference>
<dbReference type="FunFam" id="3.30.1490.70:FF:000007">
    <property type="entry name" value="Unplaced genomic scaffold supercont2.7, whole genome shotgun sequence"/>
    <property type="match status" value="1"/>
</dbReference>
<feature type="compositionally biased region" description="Polar residues" evidence="6">
    <location>
        <begin position="124"/>
        <end position="136"/>
    </location>
</feature>
<feature type="domain" description="ATP-dependent DNA ligase family profile" evidence="7">
    <location>
        <begin position="626"/>
        <end position="813"/>
    </location>
</feature>
<dbReference type="GO" id="GO:0006273">
    <property type="term" value="P:lagging strand elongation"/>
    <property type="evidence" value="ECO:0000318"/>
    <property type="project" value="GO_Central"/>
</dbReference>
<dbReference type="GO" id="GO:0003677">
    <property type="term" value="F:DNA binding"/>
    <property type="evidence" value="ECO:0007669"/>
    <property type="project" value="InterPro"/>
</dbReference>
<evidence type="ECO:0000256" key="1">
    <source>
        <dbReference type="ARBA" id="ARBA00007572"/>
    </source>
</evidence>
<evidence type="ECO:0000256" key="6">
    <source>
        <dbReference type="SAM" id="MobiDB-lite"/>
    </source>
</evidence>
<dbReference type="GeneID" id="3253216"/>
<evidence type="ECO:0000259" key="7">
    <source>
        <dbReference type="PROSITE" id="PS50160"/>
    </source>
</evidence>
<keyword evidence="5" id="KW-0067">ATP-binding</keyword>
<evidence type="ECO:0000256" key="2">
    <source>
        <dbReference type="ARBA" id="ARBA00022598"/>
    </source>
</evidence>
<dbReference type="GO" id="GO:0003910">
    <property type="term" value="F:DNA ligase (ATP) activity"/>
    <property type="evidence" value="ECO:0000318"/>
    <property type="project" value="GO_Central"/>
</dbReference>
<dbReference type="FunCoup" id="Q5KNS4">
    <property type="interactions" value="154"/>
</dbReference>
<dbReference type="CDD" id="cd07969">
    <property type="entry name" value="OBF_DNA_ligase_I"/>
    <property type="match status" value="1"/>
</dbReference>
<dbReference type="eggNOG" id="KOG0967">
    <property type="taxonomic scope" value="Eukaryota"/>
</dbReference>
<name>Q5KNS4_CRYD1</name>
<keyword evidence="2 8" id="KW-0436">Ligase</keyword>
<reference evidence="8 9" key="1">
    <citation type="journal article" date="2005" name="Science">
        <title>The genome of the basidiomycetous yeast and human pathogen Cryptococcus neoformans.</title>
        <authorList>
            <person name="Loftus B.J."/>
            <person name="Fung E."/>
            <person name="Roncaglia P."/>
            <person name="Rowley D."/>
            <person name="Amedeo P."/>
            <person name="Bruno D."/>
            <person name="Vamathevan J."/>
            <person name="Miranda M."/>
            <person name="Anderson I.J."/>
            <person name="Fraser J.A."/>
            <person name="Allen J.E."/>
            <person name="Bosdet I.E."/>
            <person name="Brent M.R."/>
            <person name="Chiu R."/>
            <person name="Doering T.L."/>
            <person name="Donlin M.J."/>
            <person name="D'Souza C.A."/>
            <person name="Fox D.S."/>
            <person name="Grinberg V."/>
            <person name="Fu J."/>
            <person name="Fukushima M."/>
            <person name="Haas B.J."/>
            <person name="Huang J.C."/>
            <person name="Janbon G."/>
            <person name="Jones S.J."/>
            <person name="Koo H.L."/>
            <person name="Krzywinski M.I."/>
            <person name="Kwon-Chung J.K."/>
            <person name="Lengeler K.B."/>
            <person name="Maiti R."/>
            <person name="Marra M.A."/>
            <person name="Marra R.E."/>
            <person name="Mathewson C.A."/>
            <person name="Mitchell T.G."/>
            <person name="Pertea M."/>
            <person name="Riggs F.R."/>
            <person name="Salzberg S.L."/>
            <person name="Schein J.E."/>
            <person name="Shvartsbeyn A."/>
            <person name="Shin H."/>
            <person name="Shumway M."/>
            <person name="Specht C.A."/>
            <person name="Suh B.B."/>
            <person name="Tenney A."/>
            <person name="Utterback T.R."/>
            <person name="Wickes B.L."/>
            <person name="Wortman J.R."/>
            <person name="Wye N.H."/>
            <person name="Kronstad J.W."/>
            <person name="Lodge J.K."/>
            <person name="Heitman J."/>
            <person name="Davis R.W."/>
            <person name="Fraser C.M."/>
            <person name="Hyman R.W."/>
        </authorList>
    </citation>
    <scope>NUCLEOTIDE SEQUENCE [LARGE SCALE GENOMIC DNA]</scope>
    <source>
        <strain evidence="9">JEC21 / ATCC MYA-565</strain>
    </source>
</reference>
<dbReference type="GO" id="GO:0005524">
    <property type="term" value="F:ATP binding"/>
    <property type="evidence" value="ECO:0007669"/>
    <property type="project" value="UniProtKB-KW"/>
</dbReference>
<dbReference type="RefSeq" id="XP_566872.1">
    <property type="nucleotide sequence ID" value="XM_566872.2"/>
</dbReference>
<dbReference type="HOGENOM" id="CLU_005138_1_0_1"/>
<dbReference type="PROSITE" id="PS00697">
    <property type="entry name" value="DNA_LIGASE_A1"/>
    <property type="match status" value="1"/>
</dbReference>
<dbReference type="GO" id="GO:0005634">
    <property type="term" value="C:nucleus"/>
    <property type="evidence" value="ECO:0000318"/>
    <property type="project" value="GO_Central"/>
</dbReference>
<dbReference type="Gene3D" id="2.40.50.140">
    <property type="entry name" value="Nucleic acid-binding proteins"/>
    <property type="match status" value="1"/>
</dbReference>
<organism evidence="8 9">
    <name type="scientific">Cryptococcus deneoformans (strain JEC21 / ATCC MYA-565)</name>
    <name type="common">Cryptococcus neoformans var. neoformans serotype D</name>
    <dbReference type="NCBI Taxonomy" id="214684"/>
    <lineage>
        <taxon>Eukaryota</taxon>
        <taxon>Fungi</taxon>
        <taxon>Dikarya</taxon>
        <taxon>Basidiomycota</taxon>
        <taxon>Agaricomycotina</taxon>
        <taxon>Tremellomycetes</taxon>
        <taxon>Tremellales</taxon>
        <taxon>Cryptococcaceae</taxon>
        <taxon>Cryptococcus</taxon>
        <taxon>Cryptococcus neoformans species complex</taxon>
    </lineage>
</organism>
<dbReference type="InterPro" id="IPR016059">
    <property type="entry name" value="DNA_ligase_ATP-dep_CS"/>
</dbReference>
<keyword evidence="9" id="KW-1185">Reference proteome</keyword>
<feature type="region of interest" description="Disordered" evidence="6">
    <location>
        <begin position="1"/>
        <end position="36"/>
    </location>
</feature>
<dbReference type="SMR" id="Q5KNS4"/>
<dbReference type="InParanoid" id="Q5KNS4"/>
<accession>Q5KNS4</accession>
<dbReference type="InterPro" id="IPR050191">
    <property type="entry name" value="ATP-dep_DNA_ligase"/>
</dbReference>
<accession>Q55ZF8</accession>
<dbReference type="Proteomes" id="UP000002149">
    <property type="component" value="Chromosome 1"/>
</dbReference>
<dbReference type="KEGG" id="cne:CNA05480"/>
<dbReference type="Pfam" id="PF04679">
    <property type="entry name" value="DNA_ligase_A_C"/>
    <property type="match status" value="1"/>
</dbReference>
<feature type="region of interest" description="Disordered" evidence="6">
    <location>
        <begin position="727"/>
        <end position="768"/>
    </location>
</feature>
<dbReference type="VEuPathDB" id="FungiDB:CNA05480"/>
<dbReference type="InterPro" id="IPR012309">
    <property type="entry name" value="DNA_ligase_ATP-dep_C"/>
</dbReference>
<evidence type="ECO:0000313" key="8">
    <source>
        <dbReference type="EMBL" id="AAW41053.1"/>
    </source>
</evidence>
<evidence type="ECO:0000256" key="4">
    <source>
        <dbReference type="ARBA" id="ARBA00022741"/>
    </source>
</evidence>
<dbReference type="PANTHER" id="PTHR45674">
    <property type="entry name" value="DNA LIGASE 1/3 FAMILY MEMBER"/>
    <property type="match status" value="1"/>
</dbReference>
<dbReference type="Gene3D" id="1.10.3260.10">
    <property type="entry name" value="DNA ligase, ATP-dependent, N-terminal domain"/>
    <property type="match status" value="1"/>
</dbReference>
<dbReference type="InterPro" id="IPR012308">
    <property type="entry name" value="DNA_ligase_ATP-dep_N"/>
</dbReference>
<comment type="similarity">
    <text evidence="1">Belongs to the ATP-dependent DNA ligase family.</text>
</comment>
<keyword evidence="3" id="KW-0235">DNA replication</keyword>
<dbReference type="STRING" id="214684.Q5KNS4"/>
<evidence type="ECO:0000256" key="5">
    <source>
        <dbReference type="ARBA" id="ARBA00022840"/>
    </source>
</evidence>
<gene>
    <name evidence="8" type="ordered locus">CNA05480</name>
</gene>
<dbReference type="InterPro" id="IPR012310">
    <property type="entry name" value="DNA_ligase_ATP-dep_cent"/>
</dbReference>
<feature type="region of interest" description="Disordered" evidence="6">
    <location>
        <begin position="114"/>
        <end position="140"/>
    </location>
</feature>
<dbReference type="PROSITE" id="PS50160">
    <property type="entry name" value="DNA_LIGASE_A3"/>
    <property type="match status" value="1"/>
</dbReference>
<dbReference type="FunFam" id="2.40.50.140:FF:000062">
    <property type="entry name" value="DNA ligase"/>
    <property type="match status" value="1"/>
</dbReference>
<dbReference type="OMA" id="RDFSCEY"/>
<dbReference type="Pfam" id="PF01068">
    <property type="entry name" value="DNA_ligase_A_M"/>
    <property type="match status" value="1"/>
</dbReference>
<dbReference type="GO" id="GO:0006310">
    <property type="term" value="P:DNA recombination"/>
    <property type="evidence" value="ECO:0007669"/>
    <property type="project" value="InterPro"/>
</dbReference>
<dbReference type="AlphaFoldDB" id="Q5KNS4"/>
<dbReference type="SUPFAM" id="SSF117018">
    <property type="entry name" value="ATP-dependent DNA ligase DNA-binding domain"/>
    <property type="match status" value="1"/>
</dbReference>
<dbReference type="PANTHER" id="PTHR45674:SF9">
    <property type="entry name" value="DNA LIGASE 3"/>
    <property type="match status" value="1"/>
</dbReference>
<dbReference type="EMBL" id="AE017341">
    <property type="protein sequence ID" value="AAW41053.1"/>
    <property type="molecule type" value="Genomic_DNA"/>
</dbReference>
<proteinExistence type="inferred from homology"/>
<dbReference type="GO" id="GO:0006281">
    <property type="term" value="P:DNA repair"/>
    <property type="evidence" value="ECO:0007669"/>
    <property type="project" value="InterPro"/>
</dbReference>
<keyword evidence="4" id="KW-0547">Nucleotide-binding</keyword>
<dbReference type="Pfam" id="PF04675">
    <property type="entry name" value="DNA_ligase_A_N"/>
    <property type="match status" value="1"/>
</dbReference>
<dbReference type="CDD" id="cd07900">
    <property type="entry name" value="Adenylation_DNA_ligase_I_Euk"/>
    <property type="match status" value="1"/>
</dbReference>
<sequence>MPADSKVKRGAKPQATPITPPSKKFKQAAVTQQRPISSFFHSPVKSSIKGKEVIIIEDSDSDDYPESSTQAAIAHDGNGDVESSRNHVLQLPEENQISSLSCVKEKDGHGMASTSKVFHERSKTTPNGTAISSRTEGQSDRVHYFSRKSQRTITGDEPVPPSSITTCASEDSVQNIDFDRDPLAFDPSRVIATSWPKGRLPYSILVSVYVQLSSTKSRLAIVRILTNFLHLLMHTSPPDLTPCLYLLSNHLTPSYIHCDLGIGSSILSKSIQEISGLQARDLKHLWQKYGDPGDVAFEAKNKLRTLVQPAPLLAGEVYDKLLEIAKVKGSNSGKIKNELVRKLLIRAKGEEVRFLVRSIVGNLRIGAVRLTLLTALARATTITRLPADLKQSIIPLPRATANDGRNDKRSVITKAPPDVARDSAETLCLDAIRIVRKVYVRHPNYEDLVAGLKEGVESLEDKVPVSVGIPLSPMLGSITRSLNEVFTRLGHLSFTAEAKLDGQRGQLHIRLDGPEGKDDGGGRWVYADNGTKVWVRLFSRHLEDMTDKYPDICHLALDLLSRPLATERPPFPAVSSRPFSRVIDLLHINNITSVVMDTEIVALDKDTGNFRTFQELSNRAKKDVKMEEIKVIVGVFAFDLMVLNDVSLLDVPFSHRRHLLHSLLPPFAPNSNEVGHPVARFTHVEYIDSVHLTDPEAELQAFFERVVEKKCEGLMVKLLENGEGLAGEEATEDSLGQEGGLEVKSEQKNGSKSKRQPLPATYEPDQRSQGWLKVKKDYLEGLGDSLDLVPIGAWWGQGRKAGWWSPILLACHNPDSGALEAVCKCMSGFSDAFYKDLSKRYPAEGMPSKCSKIAPIGFVNTNGLIPDVWFEPSEVWEIKGADITLSPVYPAASSHLGSERGLSVRFPRFIRMRDDKTWEDAMTSDQLADMYRRQIKEGEKTTKN</sequence>
<dbReference type="InterPro" id="IPR012340">
    <property type="entry name" value="NA-bd_OB-fold"/>
</dbReference>
<feature type="region of interest" description="Disordered" evidence="6">
    <location>
        <begin position="57"/>
        <end position="83"/>
    </location>
</feature>
<evidence type="ECO:0000313" key="9">
    <source>
        <dbReference type="Proteomes" id="UP000002149"/>
    </source>
</evidence>
<dbReference type="OrthoDB" id="206088at2759"/>
<protein>
    <submittedName>
        <fullName evidence="8">DNA ligase, putative</fullName>
    </submittedName>
</protein>
<dbReference type="SUPFAM" id="SSF50249">
    <property type="entry name" value="Nucleic acid-binding proteins"/>
    <property type="match status" value="1"/>
</dbReference>
<dbReference type="SUPFAM" id="SSF56091">
    <property type="entry name" value="DNA ligase/mRNA capping enzyme, catalytic domain"/>
    <property type="match status" value="1"/>
</dbReference>
<dbReference type="PaxDb" id="214684-Q5KNS4"/>
<dbReference type="Gene3D" id="3.30.1490.70">
    <property type="match status" value="1"/>
</dbReference>
<evidence type="ECO:0000256" key="3">
    <source>
        <dbReference type="ARBA" id="ARBA00022705"/>
    </source>
</evidence>